<dbReference type="PANTHER" id="PTHR43047:SF72">
    <property type="entry name" value="OSMOSENSING HISTIDINE PROTEIN KINASE SLN1"/>
    <property type="match status" value="1"/>
</dbReference>
<reference evidence="14 15" key="1">
    <citation type="submission" date="2017-09" db="EMBL/GenBank/DDBJ databases">
        <title>Depth-based differentiation of microbial function through sediment-hosted aquifers and enrichment of novel symbionts in the deep terrestrial subsurface.</title>
        <authorList>
            <person name="Probst A.J."/>
            <person name="Ladd B."/>
            <person name="Jarett J.K."/>
            <person name="Geller-Mcgrath D.E."/>
            <person name="Sieber C.M."/>
            <person name="Emerson J.B."/>
            <person name="Anantharaman K."/>
            <person name="Thomas B.C."/>
            <person name="Malmstrom R."/>
            <person name="Stieglmeier M."/>
            <person name="Klingl A."/>
            <person name="Woyke T."/>
            <person name="Ryan C.M."/>
            <person name="Banfield J.F."/>
        </authorList>
    </citation>
    <scope>NUCLEOTIDE SEQUENCE [LARGE SCALE GENOMIC DNA]</scope>
    <source>
        <strain evidence="14">CG11_big_fil_rev_8_21_14_0_20_45_26</strain>
    </source>
</reference>
<dbReference type="InterPro" id="IPR004358">
    <property type="entry name" value="Sig_transdc_His_kin-like_C"/>
</dbReference>
<dbReference type="SUPFAM" id="SSF47384">
    <property type="entry name" value="Homodimeric domain of signal transducing histidine kinase"/>
    <property type="match status" value="1"/>
</dbReference>
<evidence type="ECO:0000256" key="5">
    <source>
        <dbReference type="ARBA" id="ARBA00022553"/>
    </source>
</evidence>
<dbReference type="SMART" id="SM00387">
    <property type="entry name" value="HATPase_c"/>
    <property type="match status" value="1"/>
</dbReference>
<dbReference type="CDD" id="cd00082">
    <property type="entry name" value="HisKA"/>
    <property type="match status" value="1"/>
</dbReference>
<dbReference type="EMBL" id="PCVY01000049">
    <property type="protein sequence ID" value="PIQ86191.1"/>
    <property type="molecule type" value="Genomic_DNA"/>
</dbReference>
<keyword evidence="6" id="KW-0808">Transferase</keyword>
<evidence type="ECO:0000256" key="9">
    <source>
        <dbReference type="ARBA" id="ARBA00022840"/>
    </source>
</evidence>
<dbReference type="AlphaFoldDB" id="A0A2H0LPA6"/>
<dbReference type="SMART" id="SM00388">
    <property type="entry name" value="HisKA"/>
    <property type="match status" value="1"/>
</dbReference>
<dbReference type="InterPro" id="IPR005467">
    <property type="entry name" value="His_kinase_dom"/>
</dbReference>
<dbReference type="PANTHER" id="PTHR43047">
    <property type="entry name" value="TWO-COMPONENT HISTIDINE PROTEIN KINASE"/>
    <property type="match status" value="1"/>
</dbReference>
<dbReference type="GO" id="GO:0005886">
    <property type="term" value="C:plasma membrane"/>
    <property type="evidence" value="ECO:0007669"/>
    <property type="project" value="UniProtKB-SubCell"/>
</dbReference>
<name>A0A2H0LPA6_9BACT</name>
<dbReference type="GO" id="GO:0009927">
    <property type="term" value="F:histidine phosphotransfer kinase activity"/>
    <property type="evidence" value="ECO:0007669"/>
    <property type="project" value="TreeGrafter"/>
</dbReference>
<proteinExistence type="predicted"/>
<keyword evidence="4" id="KW-1003">Cell membrane</keyword>
<dbReference type="InterPro" id="IPR003594">
    <property type="entry name" value="HATPase_dom"/>
</dbReference>
<dbReference type="FunFam" id="3.30.565.10:FF:000023">
    <property type="entry name" value="PAS domain-containing sensor histidine kinase"/>
    <property type="match status" value="1"/>
</dbReference>
<keyword evidence="12" id="KW-0175">Coiled coil</keyword>
<feature type="domain" description="Histidine kinase" evidence="13">
    <location>
        <begin position="84"/>
        <end position="303"/>
    </location>
</feature>
<evidence type="ECO:0000256" key="12">
    <source>
        <dbReference type="SAM" id="Coils"/>
    </source>
</evidence>
<evidence type="ECO:0000313" key="14">
    <source>
        <dbReference type="EMBL" id="PIQ86191.1"/>
    </source>
</evidence>
<comment type="catalytic activity">
    <reaction evidence="1">
        <text>ATP + protein L-histidine = ADP + protein N-phospho-L-histidine.</text>
        <dbReference type="EC" id="2.7.13.3"/>
    </reaction>
</comment>
<evidence type="ECO:0000256" key="4">
    <source>
        <dbReference type="ARBA" id="ARBA00022475"/>
    </source>
</evidence>
<dbReference type="Pfam" id="PF02518">
    <property type="entry name" value="HATPase_c"/>
    <property type="match status" value="1"/>
</dbReference>
<organism evidence="14 15">
    <name type="scientific">Candidatus Abzuiibacterium crystallinum</name>
    <dbReference type="NCBI Taxonomy" id="1974748"/>
    <lineage>
        <taxon>Bacteria</taxon>
        <taxon>Pseudomonadati</taxon>
        <taxon>Candidatus Omnitrophota</taxon>
        <taxon>Candidatus Abzuiibacterium</taxon>
    </lineage>
</organism>
<evidence type="ECO:0000256" key="3">
    <source>
        <dbReference type="ARBA" id="ARBA00012438"/>
    </source>
</evidence>
<dbReference type="Gene3D" id="1.10.287.130">
    <property type="match status" value="1"/>
</dbReference>
<evidence type="ECO:0000256" key="7">
    <source>
        <dbReference type="ARBA" id="ARBA00022741"/>
    </source>
</evidence>
<evidence type="ECO:0000259" key="13">
    <source>
        <dbReference type="PROSITE" id="PS50109"/>
    </source>
</evidence>
<evidence type="ECO:0000256" key="2">
    <source>
        <dbReference type="ARBA" id="ARBA00004236"/>
    </source>
</evidence>
<keyword evidence="9" id="KW-0067">ATP-binding</keyword>
<dbReference type="GO" id="GO:0000155">
    <property type="term" value="F:phosphorelay sensor kinase activity"/>
    <property type="evidence" value="ECO:0007669"/>
    <property type="project" value="InterPro"/>
</dbReference>
<evidence type="ECO:0000256" key="10">
    <source>
        <dbReference type="ARBA" id="ARBA00023012"/>
    </source>
</evidence>
<dbReference type="Gene3D" id="3.30.565.10">
    <property type="entry name" value="Histidine kinase-like ATPase, C-terminal domain"/>
    <property type="match status" value="1"/>
</dbReference>
<protein>
    <recommendedName>
        <fullName evidence="3">histidine kinase</fullName>
        <ecNumber evidence="3">2.7.13.3</ecNumber>
    </recommendedName>
</protein>
<feature type="coiled-coil region" evidence="12">
    <location>
        <begin position="15"/>
        <end position="56"/>
    </location>
</feature>
<evidence type="ECO:0000313" key="15">
    <source>
        <dbReference type="Proteomes" id="UP000230859"/>
    </source>
</evidence>
<gene>
    <name evidence="14" type="ORF">COV74_05815</name>
</gene>
<dbReference type="GO" id="GO:0005524">
    <property type="term" value="F:ATP binding"/>
    <property type="evidence" value="ECO:0007669"/>
    <property type="project" value="UniProtKB-KW"/>
</dbReference>
<dbReference type="CDD" id="cd16922">
    <property type="entry name" value="HATPase_EvgS-ArcB-TorS-like"/>
    <property type="match status" value="1"/>
</dbReference>
<sequence length="303" mass="33649">MTRLKNQKAIPLNCMAASKTSAQALQAENQKLHREIEALKQQLKKLEHDNRESNEGIQMLFNDLYKKHQKLQVIDKLKSDFISTVSHELKTPLTMIKAGISQVHDGVLGDVTQDQKEALDGVLEGVNRLTHIVSEVLDISKLEGGKVRLKKQTVHASELIEKVLKPSALKANVKSVRVMMDTAVGPDQTLVCDPGKIIQVLTNLVDNAIKFTPKDGRVTVGARTDAKNFEFYVQDTGIGIDKQDISKLFVKFQQFERAEPLGHQHGTGLGLAICKEIIELHGGKIWAESELNHGAAFHFTIPQ</sequence>
<dbReference type="Proteomes" id="UP000230859">
    <property type="component" value="Unassembled WGS sequence"/>
</dbReference>
<comment type="caution">
    <text evidence="14">The sequence shown here is derived from an EMBL/GenBank/DDBJ whole genome shotgun (WGS) entry which is preliminary data.</text>
</comment>
<keyword evidence="5" id="KW-0597">Phosphoprotein</keyword>
<keyword evidence="10" id="KW-0902">Two-component regulatory system</keyword>
<dbReference type="EC" id="2.7.13.3" evidence="3"/>
<evidence type="ECO:0000256" key="1">
    <source>
        <dbReference type="ARBA" id="ARBA00000085"/>
    </source>
</evidence>
<evidence type="ECO:0000256" key="6">
    <source>
        <dbReference type="ARBA" id="ARBA00022679"/>
    </source>
</evidence>
<keyword evidence="11" id="KW-0472">Membrane</keyword>
<dbReference type="Pfam" id="PF00512">
    <property type="entry name" value="HisKA"/>
    <property type="match status" value="1"/>
</dbReference>
<dbReference type="PRINTS" id="PR00344">
    <property type="entry name" value="BCTRLSENSOR"/>
</dbReference>
<comment type="subcellular location">
    <subcellularLocation>
        <location evidence="2">Cell membrane</location>
    </subcellularLocation>
</comment>
<dbReference type="InterPro" id="IPR036890">
    <property type="entry name" value="HATPase_C_sf"/>
</dbReference>
<dbReference type="SUPFAM" id="SSF55874">
    <property type="entry name" value="ATPase domain of HSP90 chaperone/DNA topoisomerase II/histidine kinase"/>
    <property type="match status" value="1"/>
</dbReference>
<evidence type="ECO:0000256" key="8">
    <source>
        <dbReference type="ARBA" id="ARBA00022777"/>
    </source>
</evidence>
<accession>A0A2H0LPA6</accession>
<keyword evidence="8" id="KW-0418">Kinase</keyword>
<evidence type="ECO:0000256" key="11">
    <source>
        <dbReference type="ARBA" id="ARBA00023136"/>
    </source>
</evidence>
<keyword evidence="7" id="KW-0547">Nucleotide-binding</keyword>
<dbReference type="InterPro" id="IPR003661">
    <property type="entry name" value="HisK_dim/P_dom"/>
</dbReference>
<dbReference type="InterPro" id="IPR036097">
    <property type="entry name" value="HisK_dim/P_sf"/>
</dbReference>
<dbReference type="PROSITE" id="PS50109">
    <property type="entry name" value="HIS_KIN"/>
    <property type="match status" value="1"/>
</dbReference>